<dbReference type="GO" id="GO:0008270">
    <property type="term" value="F:zinc ion binding"/>
    <property type="evidence" value="ECO:0007669"/>
    <property type="project" value="UniProtKB-KW"/>
</dbReference>
<protein>
    <recommendedName>
        <fullName evidence="3">SWIM-type domain-containing protein</fullName>
    </recommendedName>
</protein>
<keyword evidence="1" id="KW-0863">Zinc-finger</keyword>
<evidence type="ECO:0000256" key="2">
    <source>
        <dbReference type="SAM" id="MobiDB-lite"/>
    </source>
</evidence>
<keyword evidence="1" id="KW-0862">Zinc</keyword>
<dbReference type="EMBL" id="KZ805486">
    <property type="protein sequence ID" value="PVH95733.1"/>
    <property type="molecule type" value="Genomic_DNA"/>
</dbReference>
<organism evidence="4 5">
    <name type="scientific">Periconia macrospinosa</name>
    <dbReference type="NCBI Taxonomy" id="97972"/>
    <lineage>
        <taxon>Eukaryota</taxon>
        <taxon>Fungi</taxon>
        <taxon>Dikarya</taxon>
        <taxon>Ascomycota</taxon>
        <taxon>Pezizomycotina</taxon>
        <taxon>Dothideomycetes</taxon>
        <taxon>Pleosporomycetidae</taxon>
        <taxon>Pleosporales</taxon>
        <taxon>Massarineae</taxon>
        <taxon>Periconiaceae</taxon>
        <taxon>Periconia</taxon>
    </lineage>
</organism>
<keyword evidence="5" id="KW-1185">Reference proteome</keyword>
<proteinExistence type="predicted"/>
<gene>
    <name evidence="4" type="ORF">DM02DRAFT_141200</name>
</gene>
<evidence type="ECO:0000313" key="4">
    <source>
        <dbReference type="EMBL" id="PVH95733.1"/>
    </source>
</evidence>
<evidence type="ECO:0000259" key="3">
    <source>
        <dbReference type="PROSITE" id="PS50966"/>
    </source>
</evidence>
<reference evidence="4 5" key="1">
    <citation type="journal article" date="2018" name="Sci. Rep.">
        <title>Comparative genomics provides insights into the lifestyle and reveals functional heterogeneity of dark septate endophytic fungi.</title>
        <authorList>
            <person name="Knapp D.G."/>
            <person name="Nemeth J.B."/>
            <person name="Barry K."/>
            <person name="Hainaut M."/>
            <person name="Henrissat B."/>
            <person name="Johnson J."/>
            <person name="Kuo A."/>
            <person name="Lim J.H.P."/>
            <person name="Lipzen A."/>
            <person name="Nolan M."/>
            <person name="Ohm R.A."/>
            <person name="Tamas L."/>
            <person name="Grigoriev I.V."/>
            <person name="Spatafora J.W."/>
            <person name="Nagy L.G."/>
            <person name="Kovacs G.M."/>
        </authorList>
    </citation>
    <scope>NUCLEOTIDE SEQUENCE [LARGE SCALE GENOMIC DNA]</scope>
    <source>
        <strain evidence="4 5">DSE2036</strain>
    </source>
</reference>
<dbReference type="PROSITE" id="PS50966">
    <property type="entry name" value="ZF_SWIM"/>
    <property type="match status" value="1"/>
</dbReference>
<keyword evidence="1" id="KW-0479">Metal-binding</keyword>
<evidence type="ECO:0000256" key="1">
    <source>
        <dbReference type="PROSITE-ProRule" id="PRU00325"/>
    </source>
</evidence>
<dbReference type="Proteomes" id="UP000244855">
    <property type="component" value="Unassembled WGS sequence"/>
</dbReference>
<sequence>MSAEALSKLSLGEKMVTTRAGAARARTAPLQQLDRSPSSSPEVSPTPSLIESADGHVYDVSAFDDDLRRRAKRGLMGDNDITMKFCKEIEDGPKQYVFHLEDDITVAMHESGAPKCSCGANEPGKACKHIFWMLGQLTTAAPKAQPLQIDKDGSSVRNIHPAAIIDRFSLETIASNLEWTYQEDAMPDEDEMLDEIANMLSVFEPTEALPSEFKRDQTSDLPERSQKYRELRNLITQHAIRNPALFIQLQEIVPPTFQAQTFFDKINHRVDRAFQALDEYVERGPTNTQSEALDVRNCAARLEALVEAIDDYYREQFDEEQMEDEPNTNIAVLAVVTLLRILEEVTRRDYDAYAGIAWGPMPPTDSQDNNLLVCLMRTTSKNHGLFALDTLLKLPQEVMLRHHAELLDIEERLGASPNTSPAYMDSLRTFLHENRKRAASESGGGTAKRAMT</sequence>
<dbReference type="InterPro" id="IPR007527">
    <property type="entry name" value="Znf_SWIM"/>
</dbReference>
<feature type="region of interest" description="Disordered" evidence="2">
    <location>
        <begin position="18"/>
        <end position="50"/>
    </location>
</feature>
<feature type="compositionally biased region" description="Low complexity" evidence="2">
    <location>
        <begin position="18"/>
        <end position="28"/>
    </location>
</feature>
<name>A0A2V1DDQ6_9PLEO</name>
<dbReference type="STRING" id="97972.A0A2V1DDQ6"/>
<evidence type="ECO:0000313" key="5">
    <source>
        <dbReference type="Proteomes" id="UP000244855"/>
    </source>
</evidence>
<feature type="domain" description="SWIM-type" evidence="3">
    <location>
        <begin position="104"/>
        <end position="138"/>
    </location>
</feature>
<accession>A0A2V1DDQ6</accession>
<feature type="compositionally biased region" description="Low complexity" evidence="2">
    <location>
        <begin position="36"/>
        <end position="48"/>
    </location>
</feature>
<dbReference type="OrthoDB" id="5387895at2759"/>
<dbReference type="AlphaFoldDB" id="A0A2V1DDQ6"/>